<organism evidence="2 3">
    <name type="scientific">Streptomyces resistomycificus</name>
    <dbReference type="NCBI Taxonomy" id="67356"/>
    <lineage>
        <taxon>Bacteria</taxon>
        <taxon>Bacillati</taxon>
        <taxon>Actinomycetota</taxon>
        <taxon>Actinomycetes</taxon>
        <taxon>Kitasatosporales</taxon>
        <taxon>Streptomycetaceae</taxon>
        <taxon>Streptomyces</taxon>
        <taxon>Streptomyces aurantiacus group</taxon>
    </lineage>
</organism>
<dbReference type="PATRIC" id="fig|67356.5.peg.4789"/>
<dbReference type="RefSeq" id="WP_030044758.1">
    <property type="nucleotide sequence ID" value="NZ_KQ948989.1"/>
</dbReference>
<dbReference type="AlphaFoldDB" id="A0A0L8L5M6"/>
<name>A0A0L8L5M6_9ACTN</name>
<feature type="compositionally biased region" description="Gly residues" evidence="1">
    <location>
        <begin position="1"/>
        <end position="10"/>
    </location>
</feature>
<keyword evidence="3" id="KW-1185">Reference proteome</keyword>
<proteinExistence type="predicted"/>
<accession>A0A0L8L5M6</accession>
<reference evidence="3" key="1">
    <citation type="submission" date="2015-07" db="EMBL/GenBank/DDBJ databases">
        <authorList>
            <person name="Ju K.-S."/>
            <person name="Doroghazi J.R."/>
            <person name="Metcalf W.W."/>
        </authorList>
    </citation>
    <scope>NUCLEOTIDE SEQUENCE [LARGE SCALE GENOMIC DNA]</scope>
    <source>
        <strain evidence="3">NRRL 2290</strain>
    </source>
</reference>
<evidence type="ECO:0000256" key="1">
    <source>
        <dbReference type="SAM" id="MobiDB-lite"/>
    </source>
</evidence>
<gene>
    <name evidence="2" type="ORF">ADK37_22485</name>
</gene>
<dbReference type="GeneID" id="32384125"/>
<comment type="caution">
    <text evidence="2">The sequence shown here is derived from an EMBL/GenBank/DDBJ whole genome shotgun (WGS) entry which is preliminary data.</text>
</comment>
<protein>
    <submittedName>
        <fullName evidence="2">Uncharacterized protein</fullName>
    </submittedName>
</protein>
<sequence>MVDARTGGGWPDPPPVREGGLEKSGMTVTVTRGVNLNSRTVYAFGLRHLRRCRERVELF</sequence>
<dbReference type="EMBL" id="LGUS01000173">
    <property type="protein sequence ID" value="KOG33452.1"/>
    <property type="molecule type" value="Genomic_DNA"/>
</dbReference>
<feature type="region of interest" description="Disordered" evidence="1">
    <location>
        <begin position="1"/>
        <end position="25"/>
    </location>
</feature>
<dbReference type="Proteomes" id="UP000037251">
    <property type="component" value="Unassembled WGS sequence"/>
</dbReference>
<evidence type="ECO:0000313" key="2">
    <source>
        <dbReference type="EMBL" id="KOG33452.1"/>
    </source>
</evidence>
<evidence type="ECO:0000313" key="3">
    <source>
        <dbReference type="Proteomes" id="UP000037251"/>
    </source>
</evidence>